<organism evidence="2 3">
    <name type="scientific">Candidatus Roizmanbacteria bacterium RIFOXYD1_FULL_38_12</name>
    <dbReference type="NCBI Taxonomy" id="1802093"/>
    <lineage>
        <taxon>Bacteria</taxon>
        <taxon>Candidatus Roizmaniibacteriota</taxon>
    </lineage>
</organism>
<dbReference type="PANTHER" id="PTHR41386:SF1">
    <property type="entry name" value="MEMBRANE PROTEIN"/>
    <property type="match status" value="1"/>
</dbReference>
<feature type="transmembrane region" description="Helical" evidence="1">
    <location>
        <begin position="89"/>
        <end position="109"/>
    </location>
</feature>
<evidence type="ECO:0000256" key="1">
    <source>
        <dbReference type="SAM" id="Phobius"/>
    </source>
</evidence>
<evidence type="ECO:0000313" key="3">
    <source>
        <dbReference type="Proteomes" id="UP000177050"/>
    </source>
</evidence>
<protein>
    <recommendedName>
        <fullName evidence="4">DUF1003 domain-containing protein</fullName>
    </recommendedName>
</protein>
<dbReference type="EMBL" id="MGBR01000001">
    <property type="protein sequence ID" value="OGK74149.1"/>
    <property type="molecule type" value="Genomic_DNA"/>
</dbReference>
<keyword evidence="1" id="KW-0812">Transmembrane</keyword>
<evidence type="ECO:0000313" key="2">
    <source>
        <dbReference type="EMBL" id="OGK74149.1"/>
    </source>
</evidence>
<accession>A0A1F7L237</accession>
<evidence type="ECO:0008006" key="4">
    <source>
        <dbReference type="Google" id="ProtNLM"/>
    </source>
</evidence>
<dbReference type="Pfam" id="PF06210">
    <property type="entry name" value="DUF1003"/>
    <property type="match status" value="1"/>
</dbReference>
<name>A0A1F7L237_9BACT</name>
<feature type="transmembrane region" description="Helical" evidence="1">
    <location>
        <begin position="54"/>
        <end position="73"/>
    </location>
</feature>
<keyword evidence="1" id="KW-0472">Membrane</keyword>
<dbReference type="InterPro" id="IPR010406">
    <property type="entry name" value="DUF1003"/>
</dbReference>
<gene>
    <name evidence="2" type="ORF">A3K52_05270</name>
</gene>
<sequence length="181" mass="20780">MSKFNDQNLIPLHDPVAFRRRFKSRKRTIESFEAHANIDRSPTEKLADLMTSRLGSMGFLIINVIWFSSWILINTGHVPSIRIFDPFPFGLLTMIVSLEAIFLAIIVLISQNRAAKIDDLRDEIDLHINTIAEEEITKTIELLILLLKKNNIDVSKDLELKQMLEPTNTENIQQTLKKQVG</sequence>
<keyword evidence="1" id="KW-1133">Transmembrane helix</keyword>
<dbReference type="PANTHER" id="PTHR41386">
    <property type="entry name" value="INTEGRAL MEMBRANE PROTEIN-RELATED"/>
    <property type="match status" value="1"/>
</dbReference>
<reference evidence="2 3" key="1">
    <citation type="journal article" date="2016" name="Nat. Commun.">
        <title>Thousands of microbial genomes shed light on interconnected biogeochemical processes in an aquifer system.</title>
        <authorList>
            <person name="Anantharaman K."/>
            <person name="Brown C.T."/>
            <person name="Hug L.A."/>
            <person name="Sharon I."/>
            <person name="Castelle C.J."/>
            <person name="Probst A.J."/>
            <person name="Thomas B.C."/>
            <person name="Singh A."/>
            <person name="Wilkins M.J."/>
            <person name="Karaoz U."/>
            <person name="Brodie E.L."/>
            <person name="Williams K.H."/>
            <person name="Hubbard S.S."/>
            <person name="Banfield J.F."/>
        </authorList>
    </citation>
    <scope>NUCLEOTIDE SEQUENCE [LARGE SCALE GENOMIC DNA]</scope>
</reference>
<dbReference type="Proteomes" id="UP000177050">
    <property type="component" value="Unassembled WGS sequence"/>
</dbReference>
<proteinExistence type="predicted"/>
<comment type="caution">
    <text evidence="2">The sequence shown here is derived from an EMBL/GenBank/DDBJ whole genome shotgun (WGS) entry which is preliminary data.</text>
</comment>
<dbReference type="AlphaFoldDB" id="A0A1F7L237"/>